<keyword evidence="12" id="KW-0472">Membrane</keyword>
<dbReference type="InterPro" id="IPR002401">
    <property type="entry name" value="Cyt_P450_E_grp-I"/>
</dbReference>
<evidence type="ECO:0008006" key="17">
    <source>
        <dbReference type="Google" id="ProtNLM"/>
    </source>
</evidence>
<evidence type="ECO:0000256" key="2">
    <source>
        <dbReference type="ARBA" id="ARBA00004167"/>
    </source>
</evidence>
<dbReference type="GO" id="GO:0004497">
    <property type="term" value="F:monooxygenase activity"/>
    <property type="evidence" value="ECO:0007669"/>
    <property type="project" value="UniProtKB-KW"/>
</dbReference>
<keyword evidence="11 14" id="KW-0503">Monooxygenase</keyword>
<evidence type="ECO:0000256" key="5">
    <source>
        <dbReference type="ARBA" id="ARBA00022617"/>
    </source>
</evidence>
<feature type="binding site" description="axial binding residue" evidence="13">
    <location>
        <position position="466"/>
    </location>
    <ligand>
        <name>heme</name>
        <dbReference type="ChEBI" id="CHEBI:30413"/>
    </ligand>
    <ligandPart>
        <name>Fe</name>
        <dbReference type="ChEBI" id="CHEBI:18248"/>
    </ligandPart>
</feature>
<reference evidence="15" key="1">
    <citation type="submission" date="2022-11" db="EMBL/GenBank/DDBJ databases">
        <title>Genome Sequence of Cubamyces cubensis.</title>
        <authorList>
            <person name="Buettner E."/>
        </authorList>
    </citation>
    <scope>NUCLEOTIDE SEQUENCE</scope>
    <source>
        <strain evidence="15">MPL-01</strain>
    </source>
</reference>
<keyword evidence="10 13" id="KW-0408">Iron</keyword>
<dbReference type="SUPFAM" id="SSF48264">
    <property type="entry name" value="Cytochrome P450"/>
    <property type="match status" value="1"/>
</dbReference>
<proteinExistence type="inferred from homology"/>
<evidence type="ECO:0000256" key="4">
    <source>
        <dbReference type="ARBA" id="ARBA00010617"/>
    </source>
</evidence>
<name>A0AAD7XA02_9APHY</name>
<evidence type="ECO:0000256" key="1">
    <source>
        <dbReference type="ARBA" id="ARBA00001971"/>
    </source>
</evidence>
<keyword evidence="9 14" id="KW-0560">Oxidoreductase</keyword>
<dbReference type="InterPro" id="IPR001128">
    <property type="entry name" value="Cyt_P450"/>
</dbReference>
<keyword evidence="6" id="KW-0812">Transmembrane</keyword>
<organism evidence="15 16">
    <name type="scientific">Trametes cubensis</name>
    <dbReference type="NCBI Taxonomy" id="1111947"/>
    <lineage>
        <taxon>Eukaryota</taxon>
        <taxon>Fungi</taxon>
        <taxon>Dikarya</taxon>
        <taxon>Basidiomycota</taxon>
        <taxon>Agaricomycotina</taxon>
        <taxon>Agaricomycetes</taxon>
        <taxon>Polyporales</taxon>
        <taxon>Polyporaceae</taxon>
        <taxon>Trametes</taxon>
    </lineage>
</organism>
<dbReference type="InterPro" id="IPR050364">
    <property type="entry name" value="Cytochrome_P450_fung"/>
</dbReference>
<evidence type="ECO:0000256" key="10">
    <source>
        <dbReference type="ARBA" id="ARBA00023004"/>
    </source>
</evidence>
<dbReference type="InterPro" id="IPR017972">
    <property type="entry name" value="Cyt_P450_CS"/>
</dbReference>
<dbReference type="CDD" id="cd11065">
    <property type="entry name" value="CYP64-like"/>
    <property type="match status" value="1"/>
</dbReference>
<protein>
    <recommendedName>
        <fullName evidence="17">Cytochrome P450</fullName>
    </recommendedName>
</protein>
<evidence type="ECO:0000256" key="12">
    <source>
        <dbReference type="ARBA" id="ARBA00023136"/>
    </source>
</evidence>
<evidence type="ECO:0000256" key="13">
    <source>
        <dbReference type="PIRSR" id="PIRSR602401-1"/>
    </source>
</evidence>
<keyword evidence="16" id="KW-1185">Reference proteome</keyword>
<dbReference type="PRINTS" id="PR00463">
    <property type="entry name" value="EP450I"/>
</dbReference>
<comment type="subcellular location">
    <subcellularLocation>
        <location evidence="2">Membrane</location>
        <topology evidence="2">Single-pass membrane protein</topology>
    </subcellularLocation>
</comment>
<dbReference type="AlphaFoldDB" id="A0AAD7XA02"/>
<keyword evidence="7 13" id="KW-0479">Metal-binding</keyword>
<gene>
    <name evidence="15" type="ORF">ONZ51_g7002</name>
</gene>
<dbReference type="GO" id="GO:0016705">
    <property type="term" value="F:oxidoreductase activity, acting on paired donors, with incorporation or reduction of molecular oxygen"/>
    <property type="evidence" value="ECO:0007669"/>
    <property type="project" value="InterPro"/>
</dbReference>
<keyword evidence="5 13" id="KW-0349">Heme</keyword>
<evidence type="ECO:0000256" key="6">
    <source>
        <dbReference type="ARBA" id="ARBA00022692"/>
    </source>
</evidence>
<evidence type="ECO:0000313" key="15">
    <source>
        <dbReference type="EMBL" id="KAJ8474755.1"/>
    </source>
</evidence>
<comment type="caution">
    <text evidence="15">The sequence shown here is derived from an EMBL/GenBank/DDBJ whole genome shotgun (WGS) entry which is preliminary data.</text>
</comment>
<evidence type="ECO:0000256" key="9">
    <source>
        <dbReference type="ARBA" id="ARBA00023002"/>
    </source>
</evidence>
<evidence type="ECO:0000256" key="3">
    <source>
        <dbReference type="ARBA" id="ARBA00005179"/>
    </source>
</evidence>
<dbReference type="PRINTS" id="PR00385">
    <property type="entry name" value="P450"/>
</dbReference>
<dbReference type="PROSITE" id="PS00086">
    <property type="entry name" value="CYTOCHROME_P450"/>
    <property type="match status" value="1"/>
</dbReference>
<dbReference type="GO" id="GO:0020037">
    <property type="term" value="F:heme binding"/>
    <property type="evidence" value="ECO:0007669"/>
    <property type="project" value="InterPro"/>
</dbReference>
<dbReference type="PANTHER" id="PTHR46300:SF7">
    <property type="entry name" value="P450, PUTATIVE (EUROFUNG)-RELATED"/>
    <property type="match status" value="1"/>
</dbReference>
<dbReference type="Proteomes" id="UP001215151">
    <property type="component" value="Unassembled WGS sequence"/>
</dbReference>
<dbReference type="GO" id="GO:0016020">
    <property type="term" value="C:membrane"/>
    <property type="evidence" value="ECO:0007669"/>
    <property type="project" value="UniProtKB-SubCell"/>
</dbReference>
<sequence>MSAFPAFAALLVGLAALLLLYRRARRRGVRYPPGPPGLPPNRERARRAVPKGVSVVEVPRDVQAIRYVVVAHGCSVFGGWLRDVDFVCAAGTDILRLNALGTNIIVIDTLKPALELLDKRSAKYSDRPRMIMLNELAGFGWNFGSMEYGENWRECRKMTHREFHAAPFKQYRPILYRNACDFLRRLRSGRGTVPGHLKHVVGANIMEIVYDIKVLPEHDPFIVLAEAGQECVGRSTTGGLYLVELLPFLKYMPSWLPGAAFKRQAAVWRQAADKQLHVAYDDFLERMKRGKVENHCMAKSLIDSYGLDDPVADGRMRATTATMYMGGAETTAAALHSFFLAMALYPEVQAKARQEMDSVLGLGKLPTFDDFGTLPYIDAIVKELLRWYPIVPLLIPHKLSTDDVYDGYLLEKDSFVMVNIWAILHDEDKYKEPFAFNPDRFLKNGALDPDVFDPQEVAFGFGRRVCPGLHMAYDGMWIIVATVLACFEIGMPKDAAGKVTELREDFVSSFVCEPKPFVCDIRLRSEAHASLFKDE</sequence>
<dbReference type="GO" id="GO:0005506">
    <property type="term" value="F:iron ion binding"/>
    <property type="evidence" value="ECO:0007669"/>
    <property type="project" value="InterPro"/>
</dbReference>
<keyword evidence="8" id="KW-1133">Transmembrane helix</keyword>
<evidence type="ECO:0000256" key="14">
    <source>
        <dbReference type="RuleBase" id="RU000461"/>
    </source>
</evidence>
<evidence type="ECO:0000256" key="8">
    <source>
        <dbReference type="ARBA" id="ARBA00022989"/>
    </source>
</evidence>
<comment type="pathway">
    <text evidence="3">Secondary metabolite biosynthesis.</text>
</comment>
<dbReference type="PANTHER" id="PTHR46300">
    <property type="entry name" value="P450, PUTATIVE (EUROFUNG)-RELATED-RELATED"/>
    <property type="match status" value="1"/>
</dbReference>
<accession>A0AAD7XA02</accession>
<evidence type="ECO:0000313" key="16">
    <source>
        <dbReference type="Proteomes" id="UP001215151"/>
    </source>
</evidence>
<dbReference type="Gene3D" id="1.10.630.10">
    <property type="entry name" value="Cytochrome P450"/>
    <property type="match status" value="1"/>
</dbReference>
<comment type="cofactor">
    <cofactor evidence="1 13">
        <name>heme</name>
        <dbReference type="ChEBI" id="CHEBI:30413"/>
    </cofactor>
</comment>
<dbReference type="EMBL" id="JAPEVG010000178">
    <property type="protein sequence ID" value="KAJ8474755.1"/>
    <property type="molecule type" value="Genomic_DNA"/>
</dbReference>
<evidence type="ECO:0000256" key="11">
    <source>
        <dbReference type="ARBA" id="ARBA00023033"/>
    </source>
</evidence>
<dbReference type="InterPro" id="IPR036396">
    <property type="entry name" value="Cyt_P450_sf"/>
</dbReference>
<comment type="similarity">
    <text evidence="4 14">Belongs to the cytochrome P450 family.</text>
</comment>
<dbReference type="Pfam" id="PF00067">
    <property type="entry name" value="p450"/>
    <property type="match status" value="1"/>
</dbReference>
<evidence type="ECO:0000256" key="7">
    <source>
        <dbReference type="ARBA" id="ARBA00022723"/>
    </source>
</evidence>